<name>H6LEX5_ACEWD</name>
<organism evidence="4 5">
    <name type="scientific">Acetobacterium woodii (strain ATCC 29683 / DSM 1030 / JCM 2381 / KCTC 1655 / WB1)</name>
    <dbReference type="NCBI Taxonomy" id="931626"/>
    <lineage>
        <taxon>Bacteria</taxon>
        <taxon>Bacillati</taxon>
        <taxon>Bacillota</taxon>
        <taxon>Clostridia</taxon>
        <taxon>Eubacteriales</taxon>
        <taxon>Eubacteriaceae</taxon>
        <taxon>Acetobacterium</taxon>
    </lineage>
</organism>
<dbReference type="PANTHER" id="PTHR34295">
    <property type="entry name" value="BIOTIN TRANSPORTER BIOY"/>
    <property type="match status" value="1"/>
</dbReference>
<dbReference type="EMBL" id="CP002987">
    <property type="protein sequence ID" value="AFA46881.1"/>
    <property type="molecule type" value="Genomic_DNA"/>
</dbReference>
<dbReference type="Proteomes" id="UP000007177">
    <property type="component" value="Chromosome"/>
</dbReference>
<proteinExistence type="inferred from homology"/>
<keyword evidence="2 3" id="KW-0472">Membrane</keyword>
<dbReference type="KEGG" id="awo:Awo_c00670"/>
<feature type="transmembrane region" description="Helical" evidence="3">
    <location>
        <begin position="60"/>
        <end position="82"/>
    </location>
</feature>
<keyword evidence="2" id="KW-0813">Transport</keyword>
<dbReference type="GO" id="GO:0015225">
    <property type="term" value="F:biotin transmembrane transporter activity"/>
    <property type="evidence" value="ECO:0007669"/>
    <property type="project" value="UniProtKB-UniRule"/>
</dbReference>
<keyword evidence="3" id="KW-1133">Transmembrane helix</keyword>
<evidence type="ECO:0000256" key="3">
    <source>
        <dbReference type="SAM" id="Phobius"/>
    </source>
</evidence>
<dbReference type="STRING" id="931626.Awo_c00670"/>
<dbReference type="HOGENOM" id="CLU_077931_3_1_9"/>
<keyword evidence="2" id="KW-1003">Cell membrane</keyword>
<evidence type="ECO:0000313" key="4">
    <source>
        <dbReference type="EMBL" id="AFA46881.1"/>
    </source>
</evidence>
<dbReference type="Gene3D" id="1.10.1760.20">
    <property type="match status" value="1"/>
</dbReference>
<gene>
    <name evidence="4" type="primary">bioY</name>
    <name evidence="4" type="ordered locus">Awo_c00670</name>
</gene>
<accession>H6LEX5</accession>
<evidence type="ECO:0000313" key="5">
    <source>
        <dbReference type="Proteomes" id="UP000007177"/>
    </source>
</evidence>
<dbReference type="InterPro" id="IPR003784">
    <property type="entry name" value="BioY"/>
</dbReference>
<dbReference type="eggNOG" id="COG1268">
    <property type="taxonomic scope" value="Bacteria"/>
</dbReference>
<keyword evidence="3" id="KW-0812">Transmembrane</keyword>
<dbReference type="PIRSF" id="PIRSF016661">
    <property type="entry name" value="BioY"/>
    <property type="match status" value="1"/>
</dbReference>
<evidence type="ECO:0000256" key="2">
    <source>
        <dbReference type="PIRNR" id="PIRNR016661"/>
    </source>
</evidence>
<dbReference type="GO" id="GO:0005886">
    <property type="term" value="C:plasma membrane"/>
    <property type="evidence" value="ECO:0007669"/>
    <property type="project" value="UniProtKB-SubCell"/>
</dbReference>
<dbReference type="PANTHER" id="PTHR34295:SF1">
    <property type="entry name" value="BIOTIN TRANSPORTER BIOY"/>
    <property type="match status" value="1"/>
</dbReference>
<dbReference type="Pfam" id="PF02632">
    <property type="entry name" value="BioY"/>
    <property type="match status" value="1"/>
</dbReference>
<keyword evidence="5" id="KW-1185">Reference proteome</keyword>
<dbReference type="RefSeq" id="WP_014354485.1">
    <property type="nucleotide sequence ID" value="NC_016894.1"/>
</dbReference>
<reference evidence="5" key="1">
    <citation type="submission" date="2011-07" db="EMBL/GenBank/DDBJ databases">
        <title>Complete genome sequence of Acetobacterium woodii.</title>
        <authorList>
            <person name="Poehlein A."/>
            <person name="Schmidt S."/>
            <person name="Kaster A.-K."/>
            <person name="Goenrich M."/>
            <person name="Vollmers J."/>
            <person name="Thuermer A."/>
            <person name="Gottschalk G."/>
            <person name="Thauer R.K."/>
            <person name="Daniel R."/>
            <person name="Mueller V."/>
        </authorList>
    </citation>
    <scope>NUCLEOTIDE SEQUENCE [LARGE SCALE GENOMIC DNA]</scope>
    <source>
        <strain evidence="5">ATCC 29683 / DSM 1030 / JCM 2381 / KCTC 1655 / WB1</strain>
    </source>
</reference>
<protein>
    <recommendedName>
        <fullName evidence="2">Biotin transporter</fullName>
    </recommendedName>
</protein>
<dbReference type="AlphaFoldDB" id="H6LEX5"/>
<sequence length="190" mass="20162">MIEKDKIEIRTLVFGGMFVALMAVGAVIKIPLPGIPFSLQTLFVLLAGLLLGARGGLMAMLGYILIGLAGLPVFTGGGGLMYVFKPSFGYLIGFAVGAFVTGKVAEKNTANSTRQMFIAVLAGTGAIYAFGLPWYYFIANYYLNTPIGATALVMSGFVMTLPGDLIKMALSIFLAQRLAPFVSGLKSKER</sequence>
<feature type="transmembrane region" description="Helical" evidence="3">
    <location>
        <begin position="12"/>
        <end position="28"/>
    </location>
</feature>
<reference evidence="4 5" key="2">
    <citation type="journal article" date="2012" name="PLoS ONE">
        <title>An ancient pathway combining carbon dioxide fixation with the generation and utilization of a sodium ion gradient for ATP synthesis.</title>
        <authorList>
            <person name="Poehlein A."/>
            <person name="Schmidt S."/>
            <person name="Kaster A.K."/>
            <person name="Goenrich M."/>
            <person name="Vollmers J."/>
            <person name="Thurmer A."/>
            <person name="Bertsch J."/>
            <person name="Schuchmann K."/>
            <person name="Voigt B."/>
            <person name="Hecker M."/>
            <person name="Daniel R."/>
            <person name="Thauer R.K."/>
            <person name="Gottschalk G."/>
            <person name="Muller V."/>
        </authorList>
    </citation>
    <scope>NUCLEOTIDE SEQUENCE [LARGE SCALE GENOMIC DNA]</scope>
    <source>
        <strain evidence="5">ATCC 29683 / DSM 1030 / JCM 2381 / KCTC 1655 / WB1</strain>
    </source>
</reference>
<comment type="subcellular location">
    <subcellularLocation>
        <location evidence="2">Cell membrane</location>
        <topology evidence="2">Multi-pass membrane protein</topology>
    </subcellularLocation>
</comment>
<feature type="transmembrane region" description="Helical" evidence="3">
    <location>
        <begin position="117"/>
        <end position="136"/>
    </location>
</feature>
<evidence type="ECO:0000256" key="1">
    <source>
        <dbReference type="ARBA" id="ARBA00010692"/>
    </source>
</evidence>
<comment type="similarity">
    <text evidence="1 2">Belongs to the BioY family.</text>
</comment>
<feature type="transmembrane region" description="Helical" evidence="3">
    <location>
        <begin position="88"/>
        <end position="105"/>
    </location>
</feature>